<dbReference type="InterPro" id="IPR018873">
    <property type="entry name" value="KilA-N_DNA-bd_domain"/>
</dbReference>
<dbReference type="Proteomes" id="UP000263900">
    <property type="component" value="Chromosome"/>
</dbReference>
<dbReference type="KEGG" id="pseg:D3H65_17520"/>
<reference evidence="2 3" key="1">
    <citation type="submission" date="2018-09" db="EMBL/GenBank/DDBJ databases">
        <title>Genome sequencing of strain 6GH32-13.</title>
        <authorList>
            <person name="Weon H.-Y."/>
            <person name="Heo J."/>
            <person name="Kwon S.-W."/>
        </authorList>
    </citation>
    <scope>NUCLEOTIDE SEQUENCE [LARGE SCALE GENOMIC DNA]</scope>
    <source>
        <strain evidence="2 3">5GH32-13</strain>
    </source>
</reference>
<evidence type="ECO:0000313" key="3">
    <source>
        <dbReference type="Proteomes" id="UP000263900"/>
    </source>
</evidence>
<feature type="domain" description="KilA-N DNA-binding" evidence="1">
    <location>
        <begin position="17"/>
        <end position="102"/>
    </location>
</feature>
<accession>A0A3B7MVJ2</accession>
<evidence type="ECO:0000313" key="2">
    <source>
        <dbReference type="EMBL" id="AXY75665.1"/>
    </source>
</evidence>
<gene>
    <name evidence="2" type="ORF">D3H65_17520</name>
</gene>
<dbReference type="RefSeq" id="WP_119051546.1">
    <property type="nucleotide sequence ID" value="NZ_CP032157.1"/>
</dbReference>
<dbReference type="OrthoDB" id="9816206at2"/>
<keyword evidence="3" id="KW-1185">Reference proteome</keyword>
<name>A0A3B7MVJ2_9BACT</name>
<sequence>MAKSTSKVVIPEEGIIKKILVLRGERVILDFHIAEIFGVETRALKQAVKRNMDRFPKDFMFRLTKKEMESVVSQNVIPHIKYLGGATPFAFTETGVAMLSGVLKSENAVKMNIIIMRAFIMLRKIAVNYKEIMNLLQQMRLQYDKQFGEVHKVLEYLLHPPQPPRRKIGFRRSDEND</sequence>
<dbReference type="EMBL" id="CP032157">
    <property type="protein sequence ID" value="AXY75665.1"/>
    <property type="molecule type" value="Genomic_DNA"/>
</dbReference>
<evidence type="ECO:0000259" key="1">
    <source>
        <dbReference type="Pfam" id="PF10543"/>
    </source>
</evidence>
<organism evidence="2 3">
    <name type="scientific">Paraflavitalea soli</name>
    <dbReference type="NCBI Taxonomy" id="2315862"/>
    <lineage>
        <taxon>Bacteria</taxon>
        <taxon>Pseudomonadati</taxon>
        <taxon>Bacteroidota</taxon>
        <taxon>Chitinophagia</taxon>
        <taxon>Chitinophagales</taxon>
        <taxon>Chitinophagaceae</taxon>
        <taxon>Paraflavitalea</taxon>
    </lineage>
</organism>
<dbReference type="AlphaFoldDB" id="A0A3B7MVJ2"/>
<protein>
    <submittedName>
        <fullName evidence="2">ORF6N domain-containing protein</fullName>
    </submittedName>
</protein>
<dbReference type="Pfam" id="PF10543">
    <property type="entry name" value="ORF6N"/>
    <property type="match status" value="1"/>
</dbReference>
<proteinExistence type="predicted"/>